<dbReference type="Pfam" id="PF23559">
    <property type="entry name" value="WHD_DRP"/>
    <property type="match status" value="1"/>
</dbReference>
<dbReference type="EMBL" id="GBRH01191281">
    <property type="protein sequence ID" value="JAE06615.1"/>
    <property type="molecule type" value="Transcribed_RNA"/>
</dbReference>
<dbReference type="InterPro" id="IPR002182">
    <property type="entry name" value="NB-ARC"/>
</dbReference>
<dbReference type="InterPro" id="IPR036388">
    <property type="entry name" value="WH-like_DNA-bd_sf"/>
</dbReference>
<dbReference type="InterPro" id="IPR058922">
    <property type="entry name" value="WHD_DRP"/>
</dbReference>
<feature type="domain" description="Disease resistance protein winged helix" evidence="3">
    <location>
        <begin position="260"/>
        <end position="303"/>
    </location>
</feature>
<dbReference type="GO" id="GO:0043531">
    <property type="term" value="F:ADP binding"/>
    <property type="evidence" value="ECO:0007669"/>
    <property type="project" value="InterPro"/>
</dbReference>
<reference evidence="4" key="2">
    <citation type="journal article" date="2015" name="Data Brief">
        <title>Shoot transcriptome of the giant reed, Arundo donax.</title>
        <authorList>
            <person name="Barrero R.A."/>
            <person name="Guerrero F.D."/>
            <person name="Moolhuijzen P."/>
            <person name="Goolsby J.A."/>
            <person name="Tidwell J."/>
            <person name="Bellgard S.E."/>
            <person name="Bellgard M.I."/>
        </authorList>
    </citation>
    <scope>NUCLEOTIDE SEQUENCE</scope>
    <source>
        <tissue evidence="4">Shoot tissue taken approximately 20 cm above the soil surface</tissue>
    </source>
</reference>
<dbReference type="Pfam" id="PF00931">
    <property type="entry name" value="NB-ARC"/>
    <property type="match status" value="1"/>
</dbReference>
<dbReference type="InterPro" id="IPR027417">
    <property type="entry name" value="P-loop_NTPase"/>
</dbReference>
<dbReference type="Gene3D" id="3.40.50.300">
    <property type="entry name" value="P-loop containing nucleotide triphosphate hydrolases"/>
    <property type="match status" value="1"/>
</dbReference>
<sequence>MIRKLLHDTPEDDEPSSSRTKCYPIIGIHGIPGSGKTTLAQYVFEKERNNGYFNLVMWIHVSQNFSVDTIFTEMLEIASGRKMDQLSNLDMLGWELEAKLRGKRFLLVLDDVWYDQYASRQLGLLLSPLKVGEMGSKILVTTRTADASRALGARNLIAISDLDKEEFFSMFMHYALDGATISDHALVREHQAIGRKIVEKLGRSPLAARTVAGQLNRRLNIDFWKSTQNCDLLNHIMGDLWWSYQPLEEHVKQCFTYCSMFPRRYLFRRDELVHLWMSQGFVETANATEDMEDIGNGYFDVLLYLIYSIKGKGVWKRVFYSS</sequence>
<protein>
    <submittedName>
        <fullName evidence="4">Uncharacterized protein</fullName>
    </submittedName>
</protein>
<dbReference type="InterPro" id="IPR044974">
    <property type="entry name" value="Disease_R_plants"/>
</dbReference>
<evidence type="ECO:0000259" key="3">
    <source>
        <dbReference type="Pfam" id="PF23559"/>
    </source>
</evidence>
<dbReference type="SUPFAM" id="SSF52540">
    <property type="entry name" value="P-loop containing nucleoside triphosphate hydrolases"/>
    <property type="match status" value="1"/>
</dbReference>
<evidence type="ECO:0000259" key="2">
    <source>
        <dbReference type="Pfam" id="PF00931"/>
    </source>
</evidence>
<dbReference type="GO" id="GO:0098542">
    <property type="term" value="P:defense response to other organism"/>
    <property type="evidence" value="ECO:0007669"/>
    <property type="project" value="TreeGrafter"/>
</dbReference>
<name>A0A0A9F0W0_ARUDO</name>
<dbReference type="PRINTS" id="PR00364">
    <property type="entry name" value="DISEASERSIST"/>
</dbReference>
<organism evidence="4">
    <name type="scientific">Arundo donax</name>
    <name type="common">Giant reed</name>
    <name type="synonym">Donax arundinaceus</name>
    <dbReference type="NCBI Taxonomy" id="35708"/>
    <lineage>
        <taxon>Eukaryota</taxon>
        <taxon>Viridiplantae</taxon>
        <taxon>Streptophyta</taxon>
        <taxon>Embryophyta</taxon>
        <taxon>Tracheophyta</taxon>
        <taxon>Spermatophyta</taxon>
        <taxon>Magnoliopsida</taxon>
        <taxon>Liliopsida</taxon>
        <taxon>Poales</taxon>
        <taxon>Poaceae</taxon>
        <taxon>PACMAD clade</taxon>
        <taxon>Arundinoideae</taxon>
        <taxon>Arundineae</taxon>
        <taxon>Arundo</taxon>
    </lineage>
</organism>
<dbReference type="PANTHER" id="PTHR23155:SF1058">
    <property type="entry name" value="OS11G0668100 PROTEIN"/>
    <property type="match status" value="1"/>
</dbReference>
<dbReference type="Gene3D" id="1.10.10.10">
    <property type="entry name" value="Winged helix-like DNA-binding domain superfamily/Winged helix DNA-binding domain"/>
    <property type="match status" value="1"/>
</dbReference>
<accession>A0A0A9F0W0</accession>
<evidence type="ECO:0000313" key="4">
    <source>
        <dbReference type="EMBL" id="JAE06615.1"/>
    </source>
</evidence>
<dbReference type="AlphaFoldDB" id="A0A0A9F0W0"/>
<feature type="domain" description="NB-ARC" evidence="2">
    <location>
        <begin position="25"/>
        <end position="176"/>
    </location>
</feature>
<evidence type="ECO:0000256" key="1">
    <source>
        <dbReference type="ARBA" id="ARBA00022821"/>
    </source>
</evidence>
<proteinExistence type="predicted"/>
<reference evidence="4" key="1">
    <citation type="submission" date="2014-09" db="EMBL/GenBank/DDBJ databases">
        <authorList>
            <person name="Magalhaes I.L.F."/>
            <person name="Oliveira U."/>
            <person name="Santos F.R."/>
            <person name="Vidigal T.H.D.A."/>
            <person name="Brescovit A.D."/>
            <person name="Santos A.J."/>
        </authorList>
    </citation>
    <scope>NUCLEOTIDE SEQUENCE</scope>
    <source>
        <tissue evidence="4">Shoot tissue taken approximately 20 cm above the soil surface</tissue>
    </source>
</reference>
<dbReference type="PANTHER" id="PTHR23155">
    <property type="entry name" value="DISEASE RESISTANCE PROTEIN RP"/>
    <property type="match status" value="1"/>
</dbReference>
<keyword evidence="1" id="KW-0611">Plant defense</keyword>